<organism evidence="1 2">
    <name type="scientific">Araneus ventricosus</name>
    <name type="common">Orbweaver spider</name>
    <name type="synonym">Epeira ventricosa</name>
    <dbReference type="NCBI Taxonomy" id="182803"/>
    <lineage>
        <taxon>Eukaryota</taxon>
        <taxon>Metazoa</taxon>
        <taxon>Ecdysozoa</taxon>
        <taxon>Arthropoda</taxon>
        <taxon>Chelicerata</taxon>
        <taxon>Arachnida</taxon>
        <taxon>Araneae</taxon>
        <taxon>Araneomorphae</taxon>
        <taxon>Entelegynae</taxon>
        <taxon>Araneoidea</taxon>
        <taxon>Araneidae</taxon>
        <taxon>Araneus</taxon>
    </lineage>
</organism>
<comment type="caution">
    <text evidence="1">The sequence shown here is derived from an EMBL/GenBank/DDBJ whole genome shotgun (WGS) entry which is preliminary data.</text>
</comment>
<name>A0A4Y2IFZ2_ARAVE</name>
<dbReference type="Proteomes" id="UP000499080">
    <property type="component" value="Unassembled WGS sequence"/>
</dbReference>
<gene>
    <name evidence="1" type="ORF">AVEN_94252_1</name>
</gene>
<dbReference type="EMBL" id="BGPR01002638">
    <property type="protein sequence ID" value="GBM76661.1"/>
    <property type="molecule type" value="Genomic_DNA"/>
</dbReference>
<keyword evidence="2" id="KW-1185">Reference proteome</keyword>
<evidence type="ECO:0000313" key="1">
    <source>
        <dbReference type="EMBL" id="GBM76661.1"/>
    </source>
</evidence>
<sequence length="89" mass="10388">MLHSLTFYPPAVPQKQHLISSLLIGYYYLMGKTNLQRPPYDGQFQSITQFDNDWRVGKGTVITQPSFRRNAHRSLLCLTRLLRDEVHIV</sequence>
<dbReference type="AlphaFoldDB" id="A0A4Y2IFZ2"/>
<proteinExistence type="predicted"/>
<evidence type="ECO:0000313" key="2">
    <source>
        <dbReference type="Proteomes" id="UP000499080"/>
    </source>
</evidence>
<protein>
    <submittedName>
        <fullName evidence="1">Uncharacterized protein</fullName>
    </submittedName>
</protein>
<reference evidence="1 2" key="1">
    <citation type="journal article" date="2019" name="Sci. Rep.">
        <title>Orb-weaving spider Araneus ventricosus genome elucidates the spidroin gene catalogue.</title>
        <authorList>
            <person name="Kono N."/>
            <person name="Nakamura H."/>
            <person name="Ohtoshi R."/>
            <person name="Moran D.A.P."/>
            <person name="Shinohara A."/>
            <person name="Yoshida Y."/>
            <person name="Fujiwara M."/>
            <person name="Mori M."/>
            <person name="Tomita M."/>
            <person name="Arakawa K."/>
        </authorList>
    </citation>
    <scope>NUCLEOTIDE SEQUENCE [LARGE SCALE GENOMIC DNA]</scope>
</reference>
<accession>A0A4Y2IFZ2</accession>